<evidence type="ECO:0000313" key="3">
    <source>
        <dbReference type="Proteomes" id="UP000188268"/>
    </source>
</evidence>
<evidence type="ECO:0000259" key="1">
    <source>
        <dbReference type="Pfam" id="PF10551"/>
    </source>
</evidence>
<evidence type="ECO:0000313" key="2">
    <source>
        <dbReference type="EMBL" id="OMO51407.1"/>
    </source>
</evidence>
<dbReference type="Proteomes" id="UP000188268">
    <property type="component" value="Unassembled WGS sequence"/>
</dbReference>
<reference evidence="2 3" key="1">
    <citation type="submission" date="2013-09" db="EMBL/GenBank/DDBJ databases">
        <title>Corchorus capsularis genome sequencing.</title>
        <authorList>
            <person name="Alam M."/>
            <person name="Haque M.S."/>
            <person name="Islam M.S."/>
            <person name="Emdad E.M."/>
            <person name="Islam M.M."/>
            <person name="Ahmed B."/>
            <person name="Halim A."/>
            <person name="Hossen Q.M.M."/>
            <person name="Hossain M.Z."/>
            <person name="Ahmed R."/>
            <person name="Khan M.M."/>
            <person name="Islam R."/>
            <person name="Rashid M.M."/>
            <person name="Khan S.A."/>
            <person name="Rahman M.S."/>
            <person name="Alam M."/>
        </authorList>
    </citation>
    <scope>NUCLEOTIDE SEQUENCE [LARGE SCALE GENOMIC DNA]</scope>
    <source>
        <strain evidence="3">cv. CVL-1</strain>
        <tissue evidence="2">Whole seedling</tissue>
    </source>
</reference>
<dbReference type="AlphaFoldDB" id="A0A1R3G024"/>
<organism evidence="2 3">
    <name type="scientific">Corchorus capsularis</name>
    <name type="common">Jute</name>
    <dbReference type="NCBI Taxonomy" id="210143"/>
    <lineage>
        <taxon>Eukaryota</taxon>
        <taxon>Viridiplantae</taxon>
        <taxon>Streptophyta</taxon>
        <taxon>Embryophyta</taxon>
        <taxon>Tracheophyta</taxon>
        <taxon>Spermatophyta</taxon>
        <taxon>Magnoliopsida</taxon>
        <taxon>eudicotyledons</taxon>
        <taxon>Gunneridae</taxon>
        <taxon>Pentapetalae</taxon>
        <taxon>rosids</taxon>
        <taxon>malvids</taxon>
        <taxon>Malvales</taxon>
        <taxon>Malvaceae</taxon>
        <taxon>Grewioideae</taxon>
        <taxon>Apeibeae</taxon>
        <taxon>Corchorus</taxon>
    </lineage>
</organism>
<comment type="caution">
    <text evidence="2">The sequence shown here is derived from an EMBL/GenBank/DDBJ whole genome shotgun (WGS) entry which is preliminary data.</text>
</comment>
<accession>A0A1R3G024</accession>
<keyword evidence="3" id="KW-1185">Reference proteome</keyword>
<dbReference type="OrthoDB" id="2402896at2759"/>
<gene>
    <name evidence="2" type="ORF">CCACVL1_29812</name>
</gene>
<dbReference type="EMBL" id="AWWV01015826">
    <property type="protein sequence ID" value="OMO51407.1"/>
    <property type="molecule type" value="Genomic_DNA"/>
</dbReference>
<protein>
    <recommendedName>
        <fullName evidence="1">MULE transposase domain-containing protein</fullName>
    </recommendedName>
</protein>
<dbReference type="PANTHER" id="PTHR47718">
    <property type="entry name" value="OS01G0519700 PROTEIN"/>
    <property type="match status" value="1"/>
</dbReference>
<name>A0A1R3G024_COCAP</name>
<proteinExistence type="predicted"/>
<feature type="domain" description="MULE transposase" evidence="1">
    <location>
        <begin position="10"/>
        <end position="34"/>
    </location>
</feature>
<dbReference type="Gramene" id="OMO51407">
    <property type="protein sequence ID" value="OMO51407"/>
    <property type="gene ID" value="CCACVL1_29812"/>
</dbReference>
<dbReference type="InterPro" id="IPR018289">
    <property type="entry name" value="MULE_transposase_dom"/>
</dbReference>
<dbReference type="Pfam" id="PF10551">
    <property type="entry name" value="MULE"/>
    <property type="match status" value="1"/>
</dbReference>
<sequence>MAYQYFGDAVTFDATYLTNKYGMPFVPFTGVNHHH</sequence>